<name>A0ACC6IEU0_9ACTN</name>
<accession>A0ACC6IEU0</accession>
<evidence type="ECO:0000313" key="2">
    <source>
        <dbReference type="Proteomes" id="UP001261666"/>
    </source>
</evidence>
<gene>
    <name evidence="1" type="ORF">QE364_000709</name>
</gene>
<organism evidence="1 2">
    <name type="scientific">Nocardioides zeae</name>
    <dbReference type="NCBI Taxonomy" id="1457234"/>
    <lineage>
        <taxon>Bacteria</taxon>
        <taxon>Bacillati</taxon>
        <taxon>Actinomycetota</taxon>
        <taxon>Actinomycetes</taxon>
        <taxon>Propionibacteriales</taxon>
        <taxon>Nocardioidaceae</taxon>
        <taxon>Nocardioides</taxon>
    </lineage>
</organism>
<dbReference type="EMBL" id="JAVIZJ010000002">
    <property type="protein sequence ID" value="MDR6209017.1"/>
    <property type="molecule type" value="Genomic_DNA"/>
</dbReference>
<keyword evidence="2" id="KW-1185">Reference proteome</keyword>
<protein>
    <submittedName>
        <fullName evidence="1">2-keto-4-pentenoate hydratase/2-oxohepta-3-ene-1,7-dioic acid hydratase in catechol pathway</fullName>
    </submittedName>
</protein>
<sequence length="293" mass="31191">MKLAVLDHPDEPRLCVVHEGRYVAVDDVASRTGHSSLAGLRDVSDLLRRGPEVRELLRSALAEGEWEGTPTEDRVSLAAPVLHPRAIVCVGLNYTAHIEETRRTAPDALVLFAKFPSALTGSGTAVAVPSTTSALDYEGELVAVVGSTARNVEVADAMDHVAGWTIMNDLSARDLQRAEPQWIRAKSSDGFAPLGPCFVERADVPDWTDLRIVTRVNGEVRQDALCSLMVTGVPELIAYISRSVTLEPGDLIATGTPAGVALGMDEPAYLRAGDTVTVDVAGIGTLVTTFSNP</sequence>
<evidence type="ECO:0000313" key="1">
    <source>
        <dbReference type="EMBL" id="MDR6209017.1"/>
    </source>
</evidence>
<comment type="caution">
    <text evidence="1">The sequence shown here is derived from an EMBL/GenBank/DDBJ whole genome shotgun (WGS) entry which is preliminary data.</text>
</comment>
<dbReference type="Proteomes" id="UP001261666">
    <property type="component" value="Unassembled WGS sequence"/>
</dbReference>
<reference evidence="1" key="1">
    <citation type="submission" date="2023-08" db="EMBL/GenBank/DDBJ databases">
        <title>Functional and genomic diversity of the sorghum phyllosphere microbiome.</title>
        <authorList>
            <person name="Shade A."/>
        </authorList>
    </citation>
    <scope>NUCLEOTIDE SEQUENCE</scope>
    <source>
        <strain evidence="1">SORGH_AS_0885</strain>
    </source>
</reference>
<proteinExistence type="predicted"/>